<dbReference type="EMBL" id="OCNJ01000002">
    <property type="protein sequence ID" value="SOD91918.1"/>
    <property type="molecule type" value="Genomic_DNA"/>
</dbReference>
<proteinExistence type="inferred from homology"/>
<dbReference type="GO" id="GO:0016829">
    <property type="term" value="F:lyase activity"/>
    <property type="evidence" value="ECO:0007669"/>
    <property type="project" value="UniProtKB-KW"/>
</dbReference>
<evidence type="ECO:0000256" key="1">
    <source>
        <dbReference type="ARBA" id="ARBA00023239"/>
    </source>
</evidence>
<dbReference type="InterPro" id="IPR036388">
    <property type="entry name" value="WH-like_DNA-bd_sf"/>
</dbReference>
<comment type="pathway">
    <text evidence="2">Porphyrin-containing compound metabolism.</text>
</comment>
<dbReference type="GO" id="GO:0003677">
    <property type="term" value="F:DNA binding"/>
    <property type="evidence" value="ECO:0007669"/>
    <property type="project" value="UniProtKB-KW"/>
</dbReference>
<dbReference type="InterPro" id="IPR040523">
    <property type="entry name" value="AsnC_trans_reg2"/>
</dbReference>
<dbReference type="InterPro" id="IPR050684">
    <property type="entry name" value="HTH-Siroheme_Decarb"/>
</dbReference>
<evidence type="ECO:0000313" key="8">
    <source>
        <dbReference type="EMBL" id="SOD91918.1"/>
    </source>
</evidence>
<dbReference type="RefSeq" id="WP_097277944.1">
    <property type="nucleotide sequence ID" value="NZ_OCNJ01000002.1"/>
</dbReference>
<sequence length="150" mass="16706">MQTAYDFDTRLLNLSQHDFPLTPRPYAALAARLGVTERVVLDAFRLMREEGLLSRIGAVYRPGSVGASCLAALKVPEDRLEAVAAMVSGFAEVNHNYRRDHAWNLWFVVTAPSVARRDAVLLLIEEEAGLPVLRLPMVEDYHLDLGFALS</sequence>
<evidence type="ECO:0000256" key="5">
    <source>
        <dbReference type="ARBA" id="ARBA00048470"/>
    </source>
</evidence>
<evidence type="ECO:0000313" key="9">
    <source>
        <dbReference type="Proteomes" id="UP000219621"/>
    </source>
</evidence>
<dbReference type="Pfam" id="PF22451">
    <property type="entry name" value="NirdL-like_HTH"/>
    <property type="match status" value="1"/>
</dbReference>
<dbReference type="Proteomes" id="UP000219621">
    <property type="component" value="Unassembled WGS sequence"/>
</dbReference>
<dbReference type="OrthoDB" id="9806536at2"/>
<evidence type="ECO:0000256" key="3">
    <source>
        <dbReference type="ARBA" id="ARBA00023457"/>
    </source>
</evidence>
<name>A0A286G8V2_9PROT</name>
<evidence type="ECO:0000259" key="7">
    <source>
        <dbReference type="Pfam" id="PF22451"/>
    </source>
</evidence>
<dbReference type="InterPro" id="IPR053953">
    <property type="entry name" value="NirdL-like_HTH"/>
</dbReference>
<evidence type="ECO:0000256" key="2">
    <source>
        <dbReference type="ARBA" id="ARBA00023444"/>
    </source>
</evidence>
<dbReference type="EC" id="4.1.1.111" evidence="4"/>
<keyword evidence="9" id="KW-1185">Reference proteome</keyword>
<evidence type="ECO:0000259" key="6">
    <source>
        <dbReference type="Pfam" id="PF17805"/>
    </source>
</evidence>
<evidence type="ECO:0000256" key="4">
    <source>
        <dbReference type="ARBA" id="ARBA00023471"/>
    </source>
</evidence>
<dbReference type="PANTHER" id="PTHR43413">
    <property type="entry name" value="TRANSCRIPTIONAL REGULATOR, ASNC FAMILY"/>
    <property type="match status" value="1"/>
</dbReference>
<organism evidence="8 9">
    <name type="scientific">Caenispirillum bisanense</name>
    <dbReference type="NCBI Taxonomy" id="414052"/>
    <lineage>
        <taxon>Bacteria</taxon>
        <taxon>Pseudomonadati</taxon>
        <taxon>Pseudomonadota</taxon>
        <taxon>Alphaproteobacteria</taxon>
        <taxon>Rhodospirillales</taxon>
        <taxon>Novispirillaceae</taxon>
        <taxon>Caenispirillum</taxon>
    </lineage>
</organism>
<keyword evidence="8" id="KW-0238">DNA-binding</keyword>
<dbReference type="Gene3D" id="1.10.10.10">
    <property type="entry name" value="Winged helix-like DNA-binding domain superfamily/Winged helix DNA-binding domain"/>
    <property type="match status" value="1"/>
</dbReference>
<keyword evidence="1" id="KW-0456">Lyase</keyword>
<dbReference type="PANTHER" id="PTHR43413:SF1">
    <property type="entry name" value="SIROHEME DECARBOXYLASE NIRL SUBUNIT"/>
    <property type="match status" value="1"/>
</dbReference>
<feature type="domain" description="Siroheme decarboxylase AsnC-like ligand binding" evidence="6">
    <location>
        <begin position="67"/>
        <end position="140"/>
    </location>
</feature>
<accession>A0A286G8V2</accession>
<reference evidence="8 9" key="1">
    <citation type="submission" date="2017-09" db="EMBL/GenBank/DDBJ databases">
        <authorList>
            <person name="Ehlers B."/>
            <person name="Leendertz F.H."/>
        </authorList>
    </citation>
    <scope>NUCLEOTIDE SEQUENCE [LARGE SCALE GENOMIC DNA]</scope>
    <source>
        <strain evidence="8 9">USBA 140</strain>
    </source>
</reference>
<feature type="domain" description="Siroheme decarboxylase NirL-like HTH" evidence="7">
    <location>
        <begin position="8"/>
        <end position="52"/>
    </location>
</feature>
<comment type="catalytic activity">
    <reaction evidence="5">
        <text>siroheme + 2 H(+) = 12,18-didecarboxysiroheme + 2 CO2</text>
        <dbReference type="Rhea" id="RHEA:19093"/>
        <dbReference type="ChEBI" id="CHEBI:15378"/>
        <dbReference type="ChEBI" id="CHEBI:16526"/>
        <dbReference type="ChEBI" id="CHEBI:60052"/>
        <dbReference type="ChEBI" id="CHEBI:140497"/>
        <dbReference type="EC" id="4.1.1.111"/>
    </reaction>
</comment>
<dbReference type="Gene3D" id="3.30.70.3460">
    <property type="match status" value="1"/>
</dbReference>
<gene>
    <name evidence="8" type="ORF">SAMN05421508_102174</name>
</gene>
<dbReference type="AlphaFoldDB" id="A0A286G8V2"/>
<comment type="similarity">
    <text evidence="3">Belongs to the Ahb/Nir family.</text>
</comment>
<protein>
    <recommendedName>
        <fullName evidence="4">siroheme decarboxylase</fullName>
        <ecNumber evidence="4">4.1.1.111</ecNumber>
    </recommendedName>
</protein>
<dbReference type="Pfam" id="PF17805">
    <property type="entry name" value="AsnC_trans_reg2"/>
    <property type="match status" value="1"/>
</dbReference>